<proteinExistence type="predicted"/>
<sequence length="71" mass="8402">MFKIELEFSDLFVSSIDISGLVICYSVRDKETGKMIEEKHTSKMEEFEGKFYFDNRFINVAFAHEIQKQLL</sequence>
<protein>
    <submittedName>
        <fullName evidence="1">Uncharacterized protein</fullName>
    </submittedName>
</protein>
<dbReference type="EMBL" id="LAZR01017579">
    <property type="protein sequence ID" value="KKL99824.1"/>
    <property type="molecule type" value="Genomic_DNA"/>
</dbReference>
<comment type="caution">
    <text evidence="1">The sequence shown here is derived from an EMBL/GenBank/DDBJ whole genome shotgun (WGS) entry which is preliminary data.</text>
</comment>
<evidence type="ECO:0000313" key="1">
    <source>
        <dbReference type="EMBL" id="KKL99824.1"/>
    </source>
</evidence>
<name>A0A0F9GLS5_9ZZZZ</name>
<gene>
    <name evidence="1" type="ORF">LCGC14_1810570</name>
</gene>
<accession>A0A0F9GLS5</accession>
<dbReference type="AlphaFoldDB" id="A0A0F9GLS5"/>
<reference evidence="1" key="1">
    <citation type="journal article" date="2015" name="Nature">
        <title>Complex archaea that bridge the gap between prokaryotes and eukaryotes.</title>
        <authorList>
            <person name="Spang A."/>
            <person name="Saw J.H."/>
            <person name="Jorgensen S.L."/>
            <person name="Zaremba-Niedzwiedzka K."/>
            <person name="Martijn J."/>
            <person name="Lind A.E."/>
            <person name="van Eijk R."/>
            <person name="Schleper C."/>
            <person name="Guy L."/>
            <person name="Ettema T.J."/>
        </authorList>
    </citation>
    <scope>NUCLEOTIDE SEQUENCE</scope>
</reference>
<organism evidence="1">
    <name type="scientific">marine sediment metagenome</name>
    <dbReference type="NCBI Taxonomy" id="412755"/>
    <lineage>
        <taxon>unclassified sequences</taxon>
        <taxon>metagenomes</taxon>
        <taxon>ecological metagenomes</taxon>
    </lineage>
</organism>